<feature type="transmembrane region" description="Helical" evidence="1">
    <location>
        <begin position="256"/>
        <end position="279"/>
    </location>
</feature>
<evidence type="ECO:0000313" key="2">
    <source>
        <dbReference type="Proteomes" id="UP000887540"/>
    </source>
</evidence>
<dbReference type="InterPro" id="IPR019422">
    <property type="entry name" value="7TM_GPCR_serpentine_rcpt_Srh"/>
</dbReference>
<feature type="transmembrane region" description="Helical" evidence="1">
    <location>
        <begin position="144"/>
        <end position="168"/>
    </location>
</feature>
<dbReference type="WBParaSite" id="ACRNAN_Path_242.g897.t1">
    <property type="protein sequence ID" value="ACRNAN_Path_242.g897.t1"/>
    <property type="gene ID" value="ACRNAN_Path_242.g897"/>
</dbReference>
<feature type="transmembrane region" description="Helical" evidence="1">
    <location>
        <begin position="20"/>
        <end position="43"/>
    </location>
</feature>
<name>A0A914C545_9BILA</name>
<protein>
    <submittedName>
        <fullName evidence="3">Uncharacterized protein</fullName>
    </submittedName>
</protein>
<evidence type="ECO:0000256" key="1">
    <source>
        <dbReference type="SAM" id="Phobius"/>
    </source>
</evidence>
<feature type="transmembrane region" description="Helical" evidence="1">
    <location>
        <begin position="209"/>
        <end position="235"/>
    </location>
</feature>
<dbReference type="Proteomes" id="UP000887540">
    <property type="component" value="Unplaced"/>
</dbReference>
<accession>A0A914C545</accession>
<keyword evidence="1" id="KW-1133">Transmembrane helix</keyword>
<reference evidence="3" key="1">
    <citation type="submission" date="2022-11" db="UniProtKB">
        <authorList>
            <consortium name="WormBaseParasite"/>
        </authorList>
    </citation>
    <scope>IDENTIFICATION</scope>
</reference>
<proteinExistence type="predicted"/>
<dbReference type="AlphaFoldDB" id="A0A914C545"/>
<keyword evidence="1" id="KW-0472">Membrane</keyword>
<sequence>MANGTITFEMLDRPVINLIYAYFHHTCFCLTTVLMSIGIFVVYKKSPKEMGHYKYLLLYQLVSVYAAELYYYMWRPINGFPYITIYPAGPFELLPAQAVIPTIYGVLALLVGIVHSLLINLLFRVSQIFYNTTFYHLFNKPRDLLKLFLISFVMFQFIVFVPFIGFFFHPYDYQVAIKTITQEEPAYIELIKQHPKFSGCDWSDSCQPFITLAIIVYLPFTLFIIIMILATYYLYYKQNQFLKSMLIDRASDLNNMLFRALTIQYSLYLLLIIPSVILLEFGAFSRPK</sequence>
<dbReference type="Pfam" id="PF10318">
    <property type="entry name" value="7TM_GPCR_Srh"/>
    <property type="match status" value="1"/>
</dbReference>
<feature type="transmembrane region" description="Helical" evidence="1">
    <location>
        <begin position="55"/>
        <end position="74"/>
    </location>
</feature>
<feature type="transmembrane region" description="Helical" evidence="1">
    <location>
        <begin position="94"/>
        <end position="123"/>
    </location>
</feature>
<evidence type="ECO:0000313" key="3">
    <source>
        <dbReference type="WBParaSite" id="ACRNAN_Path_242.g897.t1"/>
    </source>
</evidence>
<organism evidence="2 3">
    <name type="scientific">Acrobeloides nanus</name>
    <dbReference type="NCBI Taxonomy" id="290746"/>
    <lineage>
        <taxon>Eukaryota</taxon>
        <taxon>Metazoa</taxon>
        <taxon>Ecdysozoa</taxon>
        <taxon>Nematoda</taxon>
        <taxon>Chromadorea</taxon>
        <taxon>Rhabditida</taxon>
        <taxon>Tylenchina</taxon>
        <taxon>Cephalobomorpha</taxon>
        <taxon>Cephaloboidea</taxon>
        <taxon>Cephalobidae</taxon>
        <taxon>Acrobeloides</taxon>
    </lineage>
</organism>
<keyword evidence="2" id="KW-1185">Reference proteome</keyword>
<keyword evidence="1" id="KW-0812">Transmembrane</keyword>